<evidence type="ECO:0000313" key="5">
    <source>
        <dbReference type="Proteomes" id="UP000002026"/>
    </source>
</evidence>
<reference evidence="3 5" key="1">
    <citation type="journal article" date="2009" name="Stand. Genomic Sci.">
        <title>Complete genome sequence of Slackia heliotrinireducens type strain (RHS 1).</title>
        <authorList>
            <person name="Pukall R."/>
            <person name="Lapidus A."/>
            <person name="Nolan M."/>
            <person name="Copeland A."/>
            <person name="Glavina Del Rio T."/>
            <person name="Lucas S."/>
            <person name="Chen F."/>
            <person name="Tice H."/>
            <person name="Cheng J.F."/>
            <person name="Chertkov O."/>
            <person name="Bruce D."/>
            <person name="Goodwin L."/>
            <person name="Kuske C."/>
            <person name="Brettin T."/>
            <person name="Detter J.C."/>
            <person name="Han C."/>
            <person name="Pitluck S."/>
            <person name="Pati A."/>
            <person name="Mavrommatis K."/>
            <person name="Ivanova N."/>
            <person name="Ovchinnikova G."/>
            <person name="Chen A."/>
            <person name="Palaniappan K."/>
            <person name="Schneider S."/>
            <person name="Rohde M."/>
            <person name="Chain P."/>
            <person name="D'haeseleer P."/>
            <person name="Goker M."/>
            <person name="Bristow J."/>
            <person name="Eisen J.A."/>
            <person name="Markowitz V."/>
            <person name="Kyrpides N.C."/>
            <person name="Klenk H.P."/>
            <person name="Hugenholtz P."/>
        </authorList>
    </citation>
    <scope>NUCLEOTIDE SEQUENCE [LARGE SCALE GENOMIC DNA]</scope>
    <source>
        <strain evidence="5">ATCC 29202 / DSM 20476 / NCTC 11029 / RHS 1</strain>
        <strain evidence="3">DSM 20476</strain>
    </source>
</reference>
<dbReference type="PANTHER" id="PTHR33055:SF3">
    <property type="entry name" value="PUTATIVE TRANSPOSASE FOR IS117-RELATED"/>
    <property type="match status" value="1"/>
</dbReference>
<dbReference type="InterPro" id="IPR003346">
    <property type="entry name" value="Transposase_20"/>
</dbReference>
<gene>
    <name evidence="3" type="ordered locus">Shel_27520</name>
    <name evidence="4" type="ordered locus">Shel_27550</name>
</gene>
<dbReference type="GO" id="GO:0004803">
    <property type="term" value="F:transposase activity"/>
    <property type="evidence" value="ECO:0007669"/>
    <property type="project" value="InterPro"/>
</dbReference>
<dbReference type="EMBL" id="CP001684">
    <property type="protein sequence ID" value="ACV23750.1"/>
    <property type="molecule type" value="Genomic_DNA"/>
</dbReference>
<organism evidence="3 5">
    <name type="scientific">Slackia heliotrinireducens (strain ATCC 29202 / DSM 20476 / NCTC 11029 / RHS 1)</name>
    <name type="common">Peptococcus heliotrinreducens</name>
    <dbReference type="NCBI Taxonomy" id="471855"/>
    <lineage>
        <taxon>Bacteria</taxon>
        <taxon>Bacillati</taxon>
        <taxon>Actinomycetota</taxon>
        <taxon>Coriobacteriia</taxon>
        <taxon>Eggerthellales</taxon>
        <taxon>Eggerthellaceae</taxon>
        <taxon>Slackia</taxon>
    </lineage>
</organism>
<evidence type="ECO:0000313" key="3">
    <source>
        <dbReference type="EMBL" id="ACV23750.1"/>
    </source>
</evidence>
<dbReference type="InterPro" id="IPR047650">
    <property type="entry name" value="Transpos_IS110"/>
</dbReference>
<dbReference type="Pfam" id="PF02371">
    <property type="entry name" value="Transposase_20"/>
    <property type="match status" value="1"/>
</dbReference>
<dbReference type="KEGG" id="shi:Shel_27550"/>
<dbReference type="PANTHER" id="PTHR33055">
    <property type="entry name" value="TRANSPOSASE FOR INSERTION SEQUENCE ELEMENT IS1111A"/>
    <property type="match status" value="1"/>
</dbReference>
<dbReference type="eggNOG" id="COG3547">
    <property type="taxonomic scope" value="Bacteria"/>
</dbReference>
<accession>C7N414</accession>
<dbReference type="EMBL" id="CP001684">
    <property type="protein sequence ID" value="ACV23752.1"/>
    <property type="molecule type" value="Genomic_DNA"/>
</dbReference>
<protein>
    <submittedName>
        <fullName evidence="3">Transposase</fullName>
    </submittedName>
</protein>
<name>C7N414_SLAHD</name>
<reference evidence="3" key="2">
    <citation type="submission" date="2009-08" db="EMBL/GenBank/DDBJ databases">
        <title>The complete genome of Slackia heliotrinireducens DSM 20476.</title>
        <authorList>
            <consortium name="US DOE Joint Genome Institute (JGI-PGF)"/>
            <person name="Lucas S."/>
            <person name="Copeland A."/>
            <person name="Lapidus A."/>
            <person name="Glavina del Rio T."/>
            <person name="Dalin E."/>
            <person name="Tice H."/>
            <person name="Bruce D."/>
            <person name="Goodwin L."/>
            <person name="Pitluck S."/>
            <person name="Kyrpides N."/>
            <person name="Mavromatis K."/>
            <person name="Ivanova N."/>
            <person name="Ovchinnikova G."/>
            <person name="Brettin T."/>
            <person name="Detter J.C."/>
            <person name="Han C."/>
            <person name="Larimer F."/>
            <person name="Land M."/>
            <person name="Hauser L."/>
            <person name="Markowitz V."/>
            <person name="Cheng J.-F."/>
            <person name="Hugenholtz P."/>
            <person name="Woyke T."/>
            <person name="Wu D."/>
            <person name="Pukall R."/>
            <person name="Klenk H.-P."/>
            <person name="Eisen J.A."/>
        </authorList>
    </citation>
    <scope>NUCLEOTIDE SEQUENCE</scope>
    <source>
        <strain>DSM 20476</strain>
    </source>
</reference>
<dbReference type="KEGG" id="shi:Shel_27520"/>
<dbReference type="Proteomes" id="UP000002026">
    <property type="component" value="Chromosome"/>
</dbReference>
<dbReference type="GO" id="GO:0006313">
    <property type="term" value="P:DNA transposition"/>
    <property type="evidence" value="ECO:0007669"/>
    <property type="project" value="InterPro"/>
</dbReference>
<dbReference type="RefSeq" id="WP_012799846.1">
    <property type="nucleotide sequence ID" value="NC_013165.1"/>
</dbReference>
<feature type="domain" description="Transposase IS110-like N-terminal" evidence="1">
    <location>
        <begin position="7"/>
        <end position="151"/>
    </location>
</feature>
<dbReference type="InterPro" id="IPR002525">
    <property type="entry name" value="Transp_IS110-like_N"/>
</dbReference>
<dbReference type="NCBIfam" id="NF033542">
    <property type="entry name" value="transpos_IS110"/>
    <property type="match status" value="1"/>
</dbReference>
<sequence length="368" mass="40447">MAHVTSIGLDVHARSIKACAFNPFTGEVARRSFAYAPSEVAAWIASFEAPKAVYESGVTGFHLQRELEALGVDCVIGAVSKMDKPAADRRKKTDRRDAAFLARQLALGTVTEVHVPDPECEACRDISRALEDAREDVVACKQRLSKMLLRYGYVYDEVNERGQRKKAWTKAHWAWIESIRLAEPAAQEALDYYVDRCRRAIDEKRALAAKVAAHASGPRWKPEVDALRLFKGVEVVTAFAFACEVDGFSRFRSASAFASWLGLVPSEASSADARRQGGITKSGNRHLRRLLVEAAWHYASATRSPKRPAAGCEVPPEVARHAAKGVRRLVDRRAALSAAGKKPVVANCATARELACWIWAVGCMVEAE</sequence>
<dbReference type="AlphaFoldDB" id="C7N414"/>
<dbReference type="Pfam" id="PF01548">
    <property type="entry name" value="DEDD_Tnp_IS110"/>
    <property type="match status" value="1"/>
</dbReference>
<dbReference type="GO" id="GO:0003677">
    <property type="term" value="F:DNA binding"/>
    <property type="evidence" value="ECO:0007669"/>
    <property type="project" value="InterPro"/>
</dbReference>
<proteinExistence type="predicted"/>
<evidence type="ECO:0000259" key="2">
    <source>
        <dbReference type="Pfam" id="PF02371"/>
    </source>
</evidence>
<evidence type="ECO:0000259" key="1">
    <source>
        <dbReference type="Pfam" id="PF01548"/>
    </source>
</evidence>
<feature type="domain" description="Transposase IS116/IS110/IS902 C-terminal" evidence="2">
    <location>
        <begin position="226"/>
        <end position="302"/>
    </location>
</feature>
<dbReference type="HOGENOM" id="CLU_036902_1_1_11"/>
<keyword evidence="5" id="KW-1185">Reference proteome</keyword>
<evidence type="ECO:0000313" key="4">
    <source>
        <dbReference type="EMBL" id="ACV23752.1"/>
    </source>
</evidence>
<dbReference type="STRING" id="471855.Shel_27520"/>